<keyword evidence="3" id="KW-1185">Reference proteome</keyword>
<evidence type="ECO:0000313" key="2">
    <source>
        <dbReference type="EMBL" id="KAA8498120.1"/>
    </source>
</evidence>
<keyword evidence="1" id="KW-0143">Chaperone</keyword>
<organism evidence="2 3">
    <name type="scientific">Porphyridium purpureum</name>
    <name type="common">Red alga</name>
    <name type="synonym">Porphyridium cruentum</name>
    <dbReference type="NCBI Taxonomy" id="35688"/>
    <lineage>
        <taxon>Eukaryota</taxon>
        <taxon>Rhodophyta</taxon>
        <taxon>Bangiophyceae</taxon>
        <taxon>Porphyridiales</taxon>
        <taxon>Porphyridiaceae</taxon>
        <taxon>Porphyridium</taxon>
    </lineage>
</organism>
<dbReference type="GO" id="GO:0005509">
    <property type="term" value="F:calcium ion binding"/>
    <property type="evidence" value="ECO:0007669"/>
    <property type="project" value="InterPro"/>
</dbReference>
<dbReference type="OrthoDB" id="1938156at2759"/>
<protein>
    <submittedName>
        <fullName evidence="2">Uncharacterized protein</fullName>
    </submittedName>
</protein>
<comment type="similarity">
    <text evidence="1">Belongs to the calreticulin family.</text>
</comment>
<dbReference type="GO" id="GO:0051082">
    <property type="term" value="F:unfolded protein binding"/>
    <property type="evidence" value="ECO:0007669"/>
    <property type="project" value="InterPro"/>
</dbReference>
<name>A0A5J4Z4B5_PORPP</name>
<comment type="caution">
    <text evidence="2">The sequence shown here is derived from an EMBL/GenBank/DDBJ whole genome shotgun (WGS) entry which is preliminary data.</text>
</comment>
<accession>A0A5J4Z4B5</accession>
<dbReference type="Proteomes" id="UP000324585">
    <property type="component" value="Unassembled WGS sequence"/>
</dbReference>
<evidence type="ECO:0000313" key="3">
    <source>
        <dbReference type="Proteomes" id="UP000324585"/>
    </source>
</evidence>
<reference evidence="3" key="1">
    <citation type="journal article" date="2019" name="Nat. Commun.">
        <title>Expansion of phycobilisome linker gene families in mesophilic red algae.</title>
        <authorList>
            <person name="Lee J."/>
            <person name="Kim D."/>
            <person name="Bhattacharya D."/>
            <person name="Yoon H.S."/>
        </authorList>
    </citation>
    <scope>NUCLEOTIDE SEQUENCE [LARGE SCALE GENOMIC DNA]</scope>
    <source>
        <strain evidence="3">CCMP 1328</strain>
    </source>
</reference>
<gene>
    <name evidence="2" type="ORF">FVE85_5705</name>
</gene>
<proteinExistence type="inferred from homology"/>
<dbReference type="AlphaFoldDB" id="A0A5J4Z4B5"/>
<dbReference type="Pfam" id="PF00262">
    <property type="entry name" value="Calreticulin"/>
    <property type="match status" value="1"/>
</dbReference>
<keyword evidence="1" id="KW-0256">Endoplasmic reticulum</keyword>
<dbReference type="GO" id="GO:0005783">
    <property type="term" value="C:endoplasmic reticulum"/>
    <property type="evidence" value="ECO:0007669"/>
    <property type="project" value="InterPro"/>
</dbReference>
<dbReference type="EMBL" id="VRMN01000001">
    <property type="protein sequence ID" value="KAA8498120.1"/>
    <property type="molecule type" value="Genomic_DNA"/>
</dbReference>
<evidence type="ECO:0000256" key="1">
    <source>
        <dbReference type="RuleBase" id="RU362126"/>
    </source>
</evidence>
<dbReference type="InterPro" id="IPR001580">
    <property type="entry name" value="Calret/calnex"/>
</dbReference>
<sequence length="188" mass="21851">MVANTEAGRRKSQQVYCADELCKFVAMRAADRGPRDRSLKMRDLPIAYDVKVARKLDIGAFLDGFTIQFDVRRKAFWTCSRLFWELLVAPLNSIQIVKDMSPSRMVFVRDRCNEQSRFIVIVSIKNRIAAECGEHVPQNSSEPHYHVNTATNLYRFSLFFKCRKAVMSVHGTEYAYRLDKEFEPPFQL</sequence>
<dbReference type="GO" id="GO:0006457">
    <property type="term" value="P:protein folding"/>
    <property type="evidence" value="ECO:0007669"/>
    <property type="project" value="InterPro"/>
</dbReference>